<feature type="compositionally biased region" description="Basic residues" evidence="11">
    <location>
        <begin position="413"/>
        <end position="422"/>
    </location>
</feature>
<dbReference type="Pfam" id="PF05208">
    <property type="entry name" value="ALG3"/>
    <property type="match status" value="1"/>
</dbReference>
<organism evidence="14 18">
    <name type="scientific">Cafeteria roenbergensis</name>
    <name type="common">Marine flagellate</name>
    <dbReference type="NCBI Taxonomy" id="33653"/>
    <lineage>
        <taxon>Eukaryota</taxon>
        <taxon>Sar</taxon>
        <taxon>Stramenopiles</taxon>
        <taxon>Bigyra</taxon>
        <taxon>Opalozoa</taxon>
        <taxon>Bicosoecida</taxon>
        <taxon>Cafeteriaceae</taxon>
        <taxon>Cafeteria</taxon>
    </lineage>
</organism>
<dbReference type="PANTHER" id="PTHR12646:SF0">
    <property type="entry name" value="DOL-P-MAN:MAN(5)GLCNAC(2)-PP-DOL ALPHA-1,3-MANNOSYLTRANSFERASE"/>
    <property type="match status" value="1"/>
</dbReference>
<evidence type="ECO:0000256" key="6">
    <source>
        <dbReference type="ARBA" id="ARBA00022692"/>
    </source>
</evidence>
<name>A0A5A8C838_CAFRO</name>
<feature type="transmembrane region" description="Helical" evidence="12">
    <location>
        <begin position="208"/>
        <end position="231"/>
    </location>
</feature>
<dbReference type="Proteomes" id="UP000325113">
    <property type="component" value="Unassembled WGS sequence"/>
</dbReference>
<dbReference type="EMBL" id="VLTO01000036">
    <property type="protein sequence ID" value="KAA0173200.1"/>
    <property type="molecule type" value="Genomic_DNA"/>
</dbReference>
<dbReference type="GO" id="GO:0005789">
    <property type="term" value="C:endoplasmic reticulum membrane"/>
    <property type="evidence" value="ECO:0007669"/>
    <property type="project" value="UniProtKB-SubCell"/>
</dbReference>
<keyword evidence="18" id="KW-1185">Reference proteome</keyword>
<comment type="caution">
    <text evidence="14">The sequence shown here is derived from an EMBL/GenBank/DDBJ whole genome shotgun (WGS) entry which is preliminary data.</text>
</comment>
<evidence type="ECO:0000256" key="1">
    <source>
        <dbReference type="ARBA" id="ARBA00004477"/>
    </source>
</evidence>
<keyword evidence="5" id="KW-0808">Transferase</keyword>
<feature type="transmembrane region" description="Helical" evidence="12">
    <location>
        <begin position="269"/>
        <end position="289"/>
    </location>
</feature>
<feature type="transmembrane region" description="Helical" evidence="12">
    <location>
        <begin position="309"/>
        <end position="327"/>
    </location>
</feature>
<evidence type="ECO:0000256" key="10">
    <source>
        <dbReference type="ARBA" id="ARBA00049506"/>
    </source>
</evidence>
<reference evidence="17 18" key="1">
    <citation type="submission" date="2019-07" db="EMBL/GenBank/DDBJ databases">
        <title>Genomes of Cafeteria roenbergensis.</title>
        <authorList>
            <person name="Fischer M.G."/>
            <person name="Hackl T."/>
            <person name="Roman M."/>
        </authorList>
    </citation>
    <scope>NUCLEOTIDE SEQUENCE [LARGE SCALE GENOMIC DNA]</scope>
    <source>
        <strain evidence="14 18">BVI</strain>
        <strain evidence="13 20">Cflag</strain>
        <strain evidence="16 17">E4-10P</strain>
        <strain evidence="15 19">RCC970-E3</strain>
    </source>
</reference>
<evidence type="ECO:0000256" key="8">
    <source>
        <dbReference type="ARBA" id="ARBA00022989"/>
    </source>
</evidence>
<comment type="pathway">
    <text evidence="2">Protein modification; protein glycosylation.</text>
</comment>
<evidence type="ECO:0000313" key="20">
    <source>
        <dbReference type="Proteomes" id="UP000325113"/>
    </source>
</evidence>
<keyword evidence="8 12" id="KW-1133">Transmembrane helix</keyword>
<evidence type="ECO:0000256" key="2">
    <source>
        <dbReference type="ARBA" id="ARBA00004922"/>
    </source>
</evidence>
<evidence type="ECO:0000313" key="18">
    <source>
        <dbReference type="Proteomes" id="UP000323011"/>
    </source>
</evidence>
<dbReference type="EC" id="2.4.1.258" evidence="3"/>
<evidence type="ECO:0000313" key="19">
    <source>
        <dbReference type="Proteomes" id="UP000324907"/>
    </source>
</evidence>
<evidence type="ECO:0000313" key="15">
    <source>
        <dbReference type="EMBL" id="KAA0171031.1"/>
    </source>
</evidence>
<dbReference type="Proteomes" id="UP000324907">
    <property type="component" value="Unassembled WGS sequence"/>
</dbReference>
<evidence type="ECO:0000313" key="17">
    <source>
        <dbReference type="Proteomes" id="UP000322899"/>
    </source>
</evidence>
<evidence type="ECO:0000256" key="12">
    <source>
        <dbReference type="SAM" id="Phobius"/>
    </source>
</evidence>
<evidence type="ECO:0000313" key="13">
    <source>
        <dbReference type="EMBL" id="KAA0146213.1"/>
    </source>
</evidence>
<feature type="transmembrane region" description="Helical" evidence="12">
    <location>
        <begin position="73"/>
        <end position="90"/>
    </location>
</feature>
<feature type="transmembrane region" description="Helical" evidence="12">
    <location>
        <begin position="20"/>
        <end position="39"/>
    </location>
</feature>
<dbReference type="EMBL" id="VLTM01000196">
    <property type="protein sequence ID" value="KAA0146213.1"/>
    <property type="molecule type" value="Genomic_DNA"/>
</dbReference>
<feature type="transmembrane region" description="Helical" evidence="12">
    <location>
        <begin position="102"/>
        <end position="124"/>
    </location>
</feature>
<evidence type="ECO:0000256" key="4">
    <source>
        <dbReference type="ARBA" id="ARBA00022676"/>
    </source>
</evidence>
<evidence type="ECO:0000313" key="16">
    <source>
        <dbReference type="EMBL" id="KAA0173200.1"/>
    </source>
</evidence>
<sequence>MEALRWAADVLFSWKRFHILAAAVIAFEVIACAAAIRFVPYTEIDWKAYMQEVGGFLGGELDYMNLRGGTGPLVYPAGFVWLYSGFYYLTGSDPQGEGADIFLAQCIFAVLYVLTTAVTLAVYAKARPGAPWIVVVLVLSKRLHSIFVLRLFNDGPAALLALCAVLAFQHRRWVLGCVLYSLGVSVKMNVLLFAPALLLLLLRNTGGWPGAIFHIGICAAIQGVLGAPFLLSFPKSYIVKSFELSRVFNHTWTINYRFLDEETFVDKRLALALLACHLGFLFFLLVRWFGCSPSRWMRAPAGGDSPRVVALTLFAANFVGVVFARSLHAQFWTWYAHSLPLLGAESVLGMPLALPLLAGMDYAFGYVWPTSAFSSSVLQACHAALLLALLAVPLPTGASDPADKPEGAPPTRAHLRKGKKQE</sequence>
<dbReference type="Proteomes" id="UP000322899">
    <property type="component" value="Unassembled WGS sequence"/>
</dbReference>
<feature type="region of interest" description="Disordered" evidence="11">
    <location>
        <begin position="398"/>
        <end position="422"/>
    </location>
</feature>
<dbReference type="Proteomes" id="UP000323011">
    <property type="component" value="Unassembled WGS sequence"/>
</dbReference>
<dbReference type="AlphaFoldDB" id="A0A5A8C838"/>
<keyword evidence="7" id="KW-0256">Endoplasmic reticulum</keyword>
<comment type="subcellular location">
    <subcellularLocation>
        <location evidence="1">Endoplasmic reticulum membrane</location>
        <topology evidence="1">Multi-pass membrane protein</topology>
    </subcellularLocation>
</comment>
<feature type="transmembrane region" description="Helical" evidence="12">
    <location>
        <begin position="173"/>
        <end position="202"/>
    </location>
</feature>
<feature type="transmembrane region" description="Helical" evidence="12">
    <location>
        <begin position="339"/>
        <end position="360"/>
    </location>
</feature>
<evidence type="ECO:0000313" key="14">
    <source>
        <dbReference type="EMBL" id="KAA0149015.1"/>
    </source>
</evidence>
<keyword evidence="9 12" id="KW-0472">Membrane</keyword>
<protein>
    <recommendedName>
        <fullName evidence="3">dolichyl-P-Man:Man5GlcNAc2-PP-dolichol alpha-1,3-mannosyltransferase</fullName>
        <ecNumber evidence="3">2.4.1.258</ecNumber>
    </recommendedName>
</protein>
<dbReference type="PANTHER" id="PTHR12646">
    <property type="entry name" value="NOT56 - RELATED"/>
    <property type="match status" value="1"/>
</dbReference>
<evidence type="ECO:0000256" key="5">
    <source>
        <dbReference type="ARBA" id="ARBA00022679"/>
    </source>
</evidence>
<keyword evidence="6 12" id="KW-0812">Transmembrane</keyword>
<dbReference type="EMBL" id="VLTL01000009">
    <property type="protein sequence ID" value="KAA0171031.1"/>
    <property type="molecule type" value="Genomic_DNA"/>
</dbReference>
<gene>
    <name evidence="16" type="ORF">FNF27_05288</name>
    <name evidence="15" type="ORF">FNF28_01036</name>
    <name evidence="14" type="ORF">FNF29_06306</name>
    <name evidence="13" type="ORF">FNF31_07836</name>
</gene>
<feature type="transmembrane region" description="Helical" evidence="12">
    <location>
        <begin position="372"/>
        <end position="394"/>
    </location>
</feature>
<dbReference type="OMA" id="PERYGIH"/>
<dbReference type="EMBL" id="VLTN01000047">
    <property type="protein sequence ID" value="KAA0149015.1"/>
    <property type="molecule type" value="Genomic_DNA"/>
</dbReference>
<dbReference type="InterPro" id="IPR007873">
    <property type="entry name" value="Glycosyltransferase_ALG3"/>
</dbReference>
<keyword evidence="4" id="KW-0328">Glycosyltransferase</keyword>
<dbReference type="OrthoDB" id="20028at2759"/>
<proteinExistence type="predicted"/>
<evidence type="ECO:0000256" key="7">
    <source>
        <dbReference type="ARBA" id="ARBA00022824"/>
    </source>
</evidence>
<evidence type="ECO:0000256" key="3">
    <source>
        <dbReference type="ARBA" id="ARBA00011964"/>
    </source>
</evidence>
<evidence type="ECO:0000256" key="11">
    <source>
        <dbReference type="SAM" id="MobiDB-lite"/>
    </source>
</evidence>
<accession>A0A5A8C838</accession>
<evidence type="ECO:0000256" key="9">
    <source>
        <dbReference type="ARBA" id="ARBA00023136"/>
    </source>
</evidence>
<dbReference type="GO" id="GO:0052925">
    <property type="term" value="F:dol-P-Man:Man(5)GlcNAc(2)-PP-Dol alpha-1,3-mannosyltransferase activity"/>
    <property type="evidence" value="ECO:0007669"/>
    <property type="project" value="UniProtKB-EC"/>
</dbReference>
<comment type="catalytic activity">
    <reaction evidence="10">
        <text>an alpha-D-Man-(1-&gt;2)-alpha-D-Man-(1-&gt;2)-alpha-D-Man-(1-&gt;3)-[alpha-D-Man-(1-&gt;6)]-beta-D-Man-(1-&gt;4)-beta-D-GlcNAc-(1-&gt;4)-alpha-D-GlcNAc-diphospho-di-trans,poly-cis-dolichol + a di-trans,poly-cis-dolichyl beta-D-mannosyl phosphate = an alpha-D-Man-(1-&gt;2)-alpha-D-Man-(1-&gt;2)-alpha-D-Man-(1-&gt;3)-[alpha-D-Man-(1-&gt;3)-alpha-D-Man-(1-&gt;6)]-beta-D-Man-(1-&gt;4)-beta-D-GlcNAc-(1-&gt;4)-alpha-D-GlcNAc-diphospho-di-trans,poly-cis-dolichol + a di-trans,poly-cis-dolichyl phosphate + H(+)</text>
        <dbReference type="Rhea" id="RHEA:29527"/>
        <dbReference type="Rhea" id="RHEA-COMP:19498"/>
        <dbReference type="Rhea" id="RHEA-COMP:19501"/>
        <dbReference type="Rhea" id="RHEA-COMP:19516"/>
        <dbReference type="Rhea" id="RHEA-COMP:19517"/>
        <dbReference type="ChEBI" id="CHEBI:15378"/>
        <dbReference type="ChEBI" id="CHEBI:57683"/>
        <dbReference type="ChEBI" id="CHEBI:58211"/>
        <dbReference type="ChEBI" id="CHEBI:132515"/>
        <dbReference type="ChEBI" id="CHEBI:132516"/>
        <dbReference type="EC" id="2.4.1.258"/>
    </reaction>
    <physiologicalReaction direction="left-to-right" evidence="10">
        <dbReference type="Rhea" id="RHEA:29528"/>
    </physiologicalReaction>
</comment>